<accession>A0A9P1GVR0</accession>
<name>A0A9P1GVR0_9PEZI</name>
<organism evidence="1 2">
    <name type="scientific">Parascedosporium putredinis</name>
    <dbReference type="NCBI Taxonomy" id="1442378"/>
    <lineage>
        <taxon>Eukaryota</taxon>
        <taxon>Fungi</taxon>
        <taxon>Dikarya</taxon>
        <taxon>Ascomycota</taxon>
        <taxon>Pezizomycotina</taxon>
        <taxon>Sordariomycetes</taxon>
        <taxon>Hypocreomycetidae</taxon>
        <taxon>Microascales</taxon>
        <taxon>Microascaceae</taxon>
        <taxon>Parascedosporium</taxon>
    </lineage>
</organism>
<comment type="caution">
    <text evidence="1">The sequence shown here is derived from an EMBL/GenBank/DDBJ whole genome shotgun (WGS) entry which is preliminary data.</text>
</comment>
<dbReference type="Proteomes" id="UP000838763">
    <property type="component" value="Unassembled WGS sequence"/>
</dbReference>
<proteinExistence type="predicted"/>
<dbReference type="AlphaFoldDB" id="A0A9P1GVR0"/>
<sequence length="72" mass="8341">MKPLRQSQYKTARHPVYPDLLLLFSLVSNHILSPRVPAFWLLLSCALHFFPSLLRQVLLNKPHSLFSLDTTL</sequence>
<evidence type="ECO:0000313" key="1">
    <source>
        <dbReference type="EMBL" id="CAI4210883.1"/>
    </source>
</evidence>
<evidence type="ECO:0000313" key="2">
    <source>
        <dbReference type="Proteomes" id="UP000838763"/>
    </source>
</evidence>
<reference evidence="1" key="1">
    <citation type="submission" date="2022-11" db="EMBL/GenBank/DDBJ databases">
        <authorList>
            <person name="Scott C."/>
            <person name="Bruce N."/>
        </authorList>
    </citation>
    <scope>NUCLEOTIDE SEQUENCE</scope>
</reference>
<dbReference type="EMBL" id="CALLCH030000001">
    <property type="protein sequence ID" value="CAI4210883.1"/>
    <property type="molecule type" value="Genomic_DNA"/>
</dbReference>
<keyword evidence="2" id="KW-1185">Reference proteome</keyword>
<gene>
    <name evidence="1" type="ORF">PPNO1_LOCUS681</name>
</gene>
<protein>
    <submittedName>
        <fullName evidence="1">Uncharacterized protein</fullName>
    </submittedName>
</protein>